<protein>
    <submittedName>
        <fullName evidence="5">Rop guanine nucleotide exchange factor, putative</fullName>
    </submittedName>
</protein>
<dbReference type="GO" id="GO:0005085">
    <property type="term" value="F:guanyl-nucleotide exchange factor activity"/>
    <property type="evidence" value="ECO:0000318"/>
    <property type="project" value="GO_Central"/>
</dbReference>
<accession>B9SE39</accession>
<proteinExistence type="predicted"/>
<dbReference type="eggNOG" id="ENOG502QPIY">
    <property type="taxonomic scope" value="Eukaryota"/>
</dbReference>
<evidence type="ECO:0000259" key="4">
    <source>
        <dbReference type="PROSITE" id="PS51334"/>
    </source>
</evidence>
<feature type="region of interest" description="Disordered" evidence="3">
    <location>
        <begin position="1"/>
        <end position="73"/>
    </location>
</feature>
<evidence type="ECO:0000313" key="6">
    <source>
        <dbReference type="Proteomes" id="UP000008311"/>
    </source>
</evidence>
<feature type="compositionally biased region" description="Gly residues" evidence="3">
    <location>
        <begin position="10"/>
        <end position="20"/>
    </location>
</feature>
<dbReference type="Gene3D" id="1.20.58.2010">
    <property type="entry name" value="PRONE domain, subdomain 1"/>
    <property type="match status" value="1"/>
</dbReference>
<keyword evidence="1 2" id="KW-0344">Guanine-nucleotide releasing factor</keyword>
<dbReference type="PANTHER" id="PTHR33101">
    <property type="entry name" value="ROP GUANINE NUCLEOTIDE EXCHANGE FACTOR 1"/>
    <property type="match status" value="1"/>
</dbReference>
<dbReference type="PANTHER" id="PTHR33101:SF1">
    <property type="entry name" value="ROP GUANINE NUCLEOTIDE EXCHANGE FACTOR 5"/>
    <property type="match status" value="1"/>
</dbReference>
<dbReference type="PROSITE" id="PS51334">
    <property type="entry name" value="PRONE"/>
    <property type="match status" value="1"/>
</dbReference>
<dbReference type="InterPro" id="IPR005512">
    <property type="entry name" value="PRONE_dom"/>
</dbReference>
<gene>
    <name evidence="5" type="ORF">RCOM_1483260</name>
</gene>
<dbReference type="AlphaFoldDB" id="B9SE39"/>
<feature type="domain" description="PRONE" evidence="4">
    <location>
        <begin position="106"/>
        <end position="463"/>
    </location>
</feature>
<feature type="compositionally biased region" description="Low complexity" evidence="3">
    <location>
        <begin position="29"/>
        <end position="56"/>
    </location>
</feature>
<evidence type="ECO:0000256" key="3">
    <source>
        <dbReference type="SAM" id="MobiDB-lite"/>
    </source>
</evidence>
<dbReference type="FunFam" id="1.20.58.1310:FF:000003">
    <property type="entry name" value="Rop guanine nucleotide exchange factor 7"/>
    <property type="match status" value="1"/>
</dbReference>
<sequence>MEISVKKSGGNSGGAAVKGGGFEKRKNGSESVTESGTESRDSNSSTSSSSSEATSSEEVKTGNGRDLVSQSPLGWPIRKAGECKKSLLGSTGNENKDSTHLDDSKFKQLSTKISEIDMMKERFAKLLLGEDMSGSGKGVCTALAISNAITNLCVTVFGQLWRLEPLPSEKKSMWRREMEWLLCVGDHIVELIPSWQTFPDGSKLEEILDSFADTEFWYVDQGIVAPDADGSTSFRKAIQRQEEKWWLPVPRLPAGGLSDKSRKQLNHTRECTNQILKAAMAINSIALAEMDVPYSYLETLPKNGRACLGDLIYRYITSDQFSSECLLDFLDLSTEHVALDTANRVESAIYVWRRRAHSKPQVYPNRSTARSSWDMVKDFMVDGDKRELLAERAESLLLSLKQRFPSLSQTTLDTSKIQFNKDVGKSILESYSRILESLAFNIVARIDDLLYVDDLTKHSDKLQVSTVSVIAHKKVTIPYSVPVSGTPYRTTFSTPSFSPAPLISPARGERTPFLPNAATAATNNSNKPHRRGFGVKRVLTNYLGVDSKPRICGNSTEGSCPNSNIGGTEGRGIDNGTAKPYQTALKYTVT</sequence>
<dbReference type="EMBL" id="EQ973933">
    <property type="protein sequence ID" value="EEF38182.1"/>
    <property type="molecule type" value="Genomic_DNA"/>
</dbReference>
<dbReference type="InterPro" id="IPR038937">
    <property type="entry name" value="RopGEF"/>
</dbReference>
<feature type="region of interest" description="Disordered" evidence="3">
    <location>
        <begin position="554"/>
        <end position="578"/>
    </location>
</feature>
<feature type="compositionally biased region" description="Polar residues" evidence="3">
    <location>
        <begin position="554"/>
        <end position="566"/>
    </location>
</feature>
<dbReference type="Proteomes" id="UP000008311">
    <property type="component" value="Unassembled WGS sequence"/>
</dbReference>
<dbReference type="Pfam" id="PF03759">
    <property type="entry name" value="PRONE"/>
    <property type="match status" value="1"/>
</dbReference>
<dbReference type="STRING" id="3988.B9SE39"/>
<dbReference type="GO" id="GO:0005886">
    <property type="term" value="C:plasma membrane"/>
    <property type="evidence" value="ECO:0000318"/>
    <property type="project" value="GO_Central"/>
</dbReference>
<evidence type="ECO:0000313" key="5">
    <source>
        <dbReference type="EMBL" id="EEF38182.1"/>
    </source>
</evidence>
<dbReference type="FunFam" id="1.20.58.2010:FF:000001">
    <property type="entry name" value="Rop guanine nucleotide exchange factor 14"/>
    <property type="match status" value="1"/>
</dbReference>
<evidence type="ECO:0000256" key="1">
    <source>
        <dbReference type="ARBA" id="ARBA00022658"/>
    </source>
</evidence>
<reference evidence="6" key="1">
    <citation type="journal article" date="2010" name="Nat. Biotechnol.">
        <title>Draft genome sequence of the oilseed species Ricinus communis.</title>
        <authorList>
            <person name="Chan A.P."/>
            <person name="Crabtree J."/>
            <person name="Zhao Q."/>
            <person name="Lorenzi H."/>
            <person name="Orvis J."/>
            <person name="Puiu D."/>
            <person name="Melake-Berhan A."/>
            <person name="Jones K.M."/>
            <person name="Redman J."/>
            <person name="Chen G."/>
            <person name="Cahoon E.B."/>
            <person name="Gedil M."/>
            <person name="Stanke M."/>
            <person name="Haas B.J."/>
            <person name="Wortman J.R."/>
            <person name="Fraser-Liggett C.M."/>
            <person name="Ravel J."/>
            <person name="Rabinowicz P.D."/>
        </authorList>
    </citation>
    <scope>NUCLEOTIDE SEQUENCE [LARGE SCALE GENOMIC DNA]</scope>
    <source>
        <strain evidence="6">cv. Hale</strain>
    </source>
</reference>
<dbReference type="Gene3D" id="1.20.58.1310">
    <property type="entry name" value="PRONE domain, subdomain 2"/>
    <property type="match status" value="1"/>
</dbReference>
<dbReference type="InParanoid" id="B9SE39"/>
<evidence type="ECO:0000256" key="2">
    <source>
        <dbReference type="PROSITE-ProRule" id="PRU00663"/>
    </source>
</evidence>
<keyword evidence="6" id="KW-1185">Reference proteome</keyword>
<organism evidence="5 6">
    <name type="scientific">Ricinus communis</name>
    <name type="common">Castor bean</name>
    <dbReference type="NCBI Taxonomy" id="3988"/>
    <lineage>
        <taxon>Eukaryota</taxon>
        <taxon>Viridiplantae</taxon>
        <taxon>Streptophyta</taxon>
        <taxon>Embryophyta</taxon>
        <taxon>Tracheophyta</taxon>
        <taxon>Spermatophyta</taxon>
        <taxon>Magnoliopsida</taxon>
        <taxon>eudicotyledons</taxon>
        <taxon>Gunneridae</taxon>
        <taxon>Pentapetalae</taxon>
        <taxon>rosids</taxon>
        <taxon>fabids</taxon>
        <taxon>Malpighiales</taxon>
        <taxon>Euphorbiaceae</taxon>
        <taxon>Acalyphoideae</taxon>
        <taxon>Acalypheae</taxon>
        <taxon>Ricinus</taxon>
    </lineage>
</organism>
<name>B9SE39_RICCO</name>